<reference evidence="2 3" key="1">
    <citation type="submission" date="2016-10" db="EMBL/GenBank/DDBJ databases">
        <authorList>
            <person name="de Groot N.N."/>
        </authorList>
    </citation>
    <scope>NUCLEOTIDE SEQUENCE [LARGE SCALE GENOMIC DNA]</scope>
    <source>
        <strain evidence="2 3">CGMCC 4.2026</strain>
    </source>
</reference>
<dbReference type="Gene3D" id="3.30.450.30">
    <property type="entry name" value="Dynein light chain 2a, cytoplasmic"/>
    <property type="match status" value="1"/>
</dbReference>
<protein>
    <submittedName>
        <fullName evidence="2">Predicted regulator of Ras-like GTPase activity, Roadblock/LC7/MglB family</fullName>
    </submittedName>
</protein>
<accession>A0A1H8NJV6</accession>
<evidence type="ECO:0000313" key="3">
    <source>
        <dbReference type="Proteomes" id="UP000181951"/>
    </source>
</evidence>
<dbReference type="EMBL" id="FODD01000022">
    <property type="protein sequence ID" value="SEO29894.1"/>
    <property type="molecule type" value="Genomic_DNA"/>
</dbReference>
<organism evidence="2 3">
    <name type="scientific">Actinacidiphila rubida</name>
    <dbReference type="NCBI Taxonomy" id="310780"/>
    <lineage>
        <taxon>Bacteria</taxon>
        <taxon>Bacillati</taxon>
        <taxon>Actinomycetota</taxon>
        <taxon>Actinomycetes</taxon>
        <taxon>Kitasatosporales</taxon>
        <taxon>Streptomycetaceae</taxon>
        <taxon>Actinacidiphila</taxon>
    </lineage>
</organism>
<dbReference type="PANTHER" id="PTHR36222:SF1">
    <property type="entry name" value="SERINE PROTEASE INHIBITOR RV3364C"/>
    <property type="match status" value="1"/>
</dbReference>
<proteinExistence type="predicted"/>
<dbReference type="Proteomes" id="UP000181951">
    <property type="component" value="Unassembled WGS sequence"/>
</dbReference>
<evidence type="ECO:0000313" key="2">
    <source>
        <dbReference type="EMBL" id="SEO29894.1"/>
    </source>
</evidence>
<evidence type="ECO:0000259" key="1">
    <source>
        <dbReference type="SMART" id="SM00960"/>
    </source>
</evidence>
<gene>
    <name evidence="2" type="ORF">SAMN05216267_1022114</name>
</gene>
<dbReference type="SUPFAM" id="SSF103196">
    <property type="entry name" value="Roadblock/LC7 domain"/>
    <property type="match status" value="1"/>
</dbReference>
<dbReference type="PANTHER" id="PTHR36222">
    <property type="entry name" value="SERINE PROTEASE INHIBITOR RV3364C"/>
    <property type="match status" value="1"/>
</dbReference>
<dbReference type="RefSeq" id="WP_069464537.1">
    <property type="nucleotide sequence ID" value="NZ_FODD01000022.1"/>
</dbReference>
<name>A0A1H8NJV6_9ACTN</name>
<sequence length="156" mass="16255">MTATAQRFSPRRSDLDWLLEDFVDKVPGARLVVLLTVDGLAIAQSQGDKETVERIAAVGTGFNMLGKAVANLYADGVVNSVGVDVGVTGPSTAGARGGFVTFMAAGEGTYLALVADKGVDADPAFMNRSMVELRVSLKEHLGTDLRSADHRTAGGS</sequence>
<dbReference type="STRING" id="310780.SAMN05216267_1022114"/>
<dbReference type="InterPro" id="IPR004942">
    <property type="entry name" value="Roadblock/LAMTOR2_dom"/>
</dbReference>
<dbReference type="InterPro" id="IPR053141">
    <property type="entry name" value="Mycobact_SerProt_Inhib_Rv3364c"/>
</dbReference>
<dbReference type="Pfam" id="PF03259">
    <property type="entry name" value="Robl_LC7"/>
    <property type="match status" value="1"/>
</dbReference>
<dbReference type="OrthoDB" id="3479808at2"/>
<dbReference type="SMART" id="SM00960">
    <property type="entry name" value="Robl_LC7"/>
    <property type="match status" value="1"/>
</dbReference>
<dbReference type="AlphaFoldDB" id="A0A1H8NJV6"/>
<feature type="domain" description="Roadblock/LAMTOR2" evidence="1">
    <location>
        <begin position="16"/>
        <end position="115"/>
    </location>
</feature>
<keyword evidence="3" id="KW-1185">Reference proteome</keyword>